<keyword evidence="2" id="KW-1185">Reference proteome</keyword>
<evidence type="ECO:0000313" key="1">
    <source>
        <dbReference type="EMBL" id="EEF62388.1"/>
    </source>
</evidence>
<dbReference type="SUPFAM" id="SSF56935">
    <property type="entry name" value="Porins"/>
    <property type="match status" value="1"/>
</dbReference>
<evidence type="ECO:0000313" key="2">
    <source>
        <dbReference type="Proteomes" id="UP000003688"/>
    </source>
</evidence>
<protein>
    <recommendedName>
        <fullName evidence="3">Outer membrane beta-barrel protein</fullName>
    </recommendedName>
</protein>
<sequence>MVLCALSIPGSLKAQQVLAPPTSYVAVPAAVQEMQSEGAGSLRALDTLAPLLPHGLPFEMGPVTVHPHLSYRFLYGNGLSAAPGDQVASIIQEVSPGVLLEIGRHWTIDYTPIQRFYSDRRFQNGLDQNVSLIGGTSYEDWVLGLSQTYASTFTPLVQTAQQTDQQAFATGLTASYRFNSKLSLEMGLDQAITSAEGFNSSKQWSTMEWLAYQIWPRLDVSVGAGGGYVTESMGSDSAYGQLQGRVQWRATEKVSLQVHAGFEDRQFLASSANLLNPLYGVSIAYQPIAETSLSLSADRTVSSSLLQDQVTENTALTVSLSQQLLKKLSLNLAASYGEINYISELNAGSAGRVDSMYSFNAHLGWPFLKRGTAGVFYQFSNNNSSQNGFSYSSNQVGLELGYRY</sequence>
<comment type="caution">
    <text evidence="1">The sequence shown here is derived from an EMBL/GenBank/DDBJ whole genome shotgun (WGS) entry which is preliminary data.</text>
</comment>
<dbReference type="InterPro" id="IPR018759">
    <property type="entry name" value="BBP2_2"/>
</dbReference>
<evidence type="ECO:0008006" key="3">
    <source>
        <dbReference type="Google" id="ProtNLM"/>
    </source>
</evidence>
<dbReference type="Pfam" id="PF10082">
    <property type="entry name" value="BBP2_2"/>
    <property type="match status" value="1"/>
</dbReference>
<accession>B9XD42</accession>
<organism evidence="1 2">
    <name type="scientific">Pedosphaera parvula (strain Ellin514)</name>
    <dbReference type="NCBI Taxonomy" id="320771"/>
    <lineage>
        <taxon>Bacteria</taxon>
        <taxon>Pseudomonadati</taxon>
        <taxon>Verrucomicrobiota</taxon>
        <taxon>Pedosphaerae</taxon>
        <taxon>Pedosphaerales</taxon>
        <taxon>Pedosphaeraceae</taxon>
        <taxon>Pedosphaera</taxon>
    </lineage>
</organism>
<dbReference type="EMBL" id="ABOX02000005">
    <property type="protein sequence ID" value="EEF62388.1"/>
    <property type="molecule type" value="Genomic_DNA"/>
</dbReference>
<name>B9XD42_PEDPL</name>
<dbReference type="AlphaFoldDB" id="B9XD42"/>
<gene>
    <name evidence="1" type="ORF">Cflav_PD5023</name>
</gene>
<dbReference type="Proteomes" id="UP000003688">
    <property type="component" value="Unassembled WGS sequence"/>
</dbReference>
<dbReference type="Gene3D" id="2.40.160.20">
    <property type="match status" value="1"/>
</dbReference>
<proteinExistence type="predicted"/>
<dbReference type="STRING" id="320771.Cflav_PD5023"/>
<reference evidence="1 2" key="1">
    <citation type="journal article" date="2011" name="J. Bacteriol.">
        <title>Genome sequence of 'Pedosphaera parvula' Ellin514, an aerobic Verrucomicrobial isolate from pasture soil.</title>
        <authorList>
            <person name="Kant R."/>
            <person name="van Passel M.W."/>
            <person name="Sangwan P."/>
            <person name="Palva A."/>
            <person name="Lucas S."/>
            <person name="Copeland A."/>
            <person name="Lapidus A."/>
            <person name="Glavina Del Rio T."/>
            <person name="Dalin E."/>
            <person name="Tice H."/>
            <person name="Bruce D."/>
            <person name="Goodwin L."/>
            <person name="Pitluck S."/>
            <person name="Chertkov O."/>
            <person name="Larimer F.W."/>
            <person name="Land M.L."/>
            <person name="Hauser L."/>
            <person name="Brettin T.S."/>
            <person name="Detter J.C."/>
            <person name="Han S."/>
            <person name="de Vos W.M."/>
            <person name="Janssen P.H."/>
            <person name="Smidt H."/>
        </authorList>
    </citation>
    <scope>NUCLEOTIDE SEQUENCE [LARGE SCALE GENOMIC DNA]</scope>
    <source>
        <strain evidence="1 2">Ellin514</strain>
    </source>
</reference>